<gene>
    <name evidence="2" type="ORF">OE105_07340</name>
</gene>
<evidence type="ECO:0000256" key="1">
    <source>
        <dbReference type="SAM" id="Phobius"/>
    </source>
</evidence>
<keyword evidence="1" id="KW-0812">Transmembrane</keyword>
<evidence type="ECO:0000313" key="2">
    <source>
        <dbReference type="EMBL" id="WAA11451.1"/>
    </source>
</evidence>
<dbReference type="AlphaFoldDB" id="A0A9E8LXL7"/>
<protein>
    <submittedName>
        <fullName evidence="2">DUF2626 domain-containing protein</fullName>
    </submittedName>
</protein>
<dbReference type="RefSeq" id="WP_275419562.1">
    <property type="nucleotide sequence ID" value="NZ_CP106877.1"/>
</dbReference>
<keyword evidence="1" id="KW-0472">Membrane</keyword>
<dbReference type="Proteomes" id="UP001164726">
    <property type="component" value="Chromosome"/>
</dbReference>
<sequence>MDRMFRVLAFWTAIFSLLFFVGGSEENTKMYVMSLLFLAQTGFFLLLGYLRLSERMYMYIFGAYLTIFFVGFTYYTTFIMTPGAGQ</sequence>
<proteinExistence type="predicted"/>
<name>A0A9E8LXL7_9BACI</name>
<accession>A0A9E8LXL7</accession>
<keyword evidence="3" id="KW-1185">Reference proteome</keyword>
<feature type="transmembrane region" description="Helical" evidence="1">
    <location>
        <begin position="33"/>
        <end position="50"/>
    </location>
</feature>
<feature type="transmembrane region" description="Helical" evidence="1">
    <location>
        <begin position="57"/>
        <end position="76"/>
    </location>
</feature>
<dbReference type="InterPro" id="IPR020254">
    <property type="entry name" value="DUF2626"/>
</dbReference>
<evidence type="ECO:0000313" key="3">
    <source>
        <dbReference type="Proteomes" id="UP001164726"/>
    </source>
</evidence>
<reference evidence="2" key="1">
    <citation type="submission" date="2022-09" db="EMBL/GenBank/DDBJ databases">
        <title>Complete Genomes of Fervidibacillus albus and Fervidibacillus halotolerans isolated from tidal flat sediments.</title>
        <authorList>
            <person name="Kwon K.K."/>
            <person name="Yang S.-H."/>
            <person name="Park M.J."/>
            <person name="Oh H.-M."/>
        </authorList>
    </citation>
    <scope>NUCLEOTIDE SEQUENCE</scope>
    <source>
        <strain evidence="2">MEBiC13594</strain>
    </source>
</reference>
<dbReference type="EMBL" id="CP106877">
    <property type="protein sequence ID" value="WAA11451.1"/>
    <property type="molecule type" value="Genomic_DNA"/>
</dbReference>
<keyword evidence="1" id="KW-1133">Transmembrane helix</keyword>
<organism evidence="2 3">
    <name type="scientific">Fervidibacillus halotolerans</name>
    <dbReference type="NCBI Taxonomy" id="2980027"/>
    <lineage>
        <taxon>Bacteria</taxon>
        <taxon>Bacillati</taxon>
        <taxon>Bacillota</taxon>
        <taxon>Bacilli</taxon>
        <taxon>Bacillales</taxon>
        <taxon>Bacillaceae</taxon>
        <taxon>Fervidibacillus</taxon>
    </lineage>
</organism>
<dbReference type="Pfam" id="PF11117">
    <property type="entry name" value="DUF2626"/>
    <property type="match status" value="1"/>
</dbReference>
<dbReference type="KEGG" id="fhl:OE105_07340"/>